<dbReference type="InterPro" id="IPR037079">
    <property type="entry name" value="AF2212/PG0164-like_sf"/>
</dbReference>
<proteinExistence type="predicted"/>
<evidence type="ECO:0000313" key="1">
    <source>
        <dbReference type="EMBL" id="CAB4709827.1"/>
    </source>
</evidence>
<organism evidence="1">
    <name type="scientific">freshwater metagenome</name>
    <dbReference type="NCBI Taxonomy" id="449393"/>
    <lineage>
        <taxon>unclassified sequences</taxon>
        <taxon>metagenomes</taxon>
        <taxon>ecological metagenomes</taxon>
    </lineage>
</organism>
<dbReference type="AlphaFoldDB" id="A0A6J6QF00"/>
<dbReference type="SUPFAM" id="SSF141694">
    <property type="entry name" value="AF2212/PG0164-like"/>
    <property type="match status" value="1"/>
</dbReference>
<name>A0A6J6QF00_9ZZZZ</name>
<accession>A0A6J6QF00</accession>
<dbReference type="EMBL" id="CAEZXR010000156">
    <property type="protein sequence ID" value="CAB4709827.1"/>
    <property type="molecule type" value="Genomic_DNA"/>
</dbReference>
<protein>
    <submittedName>
        <fullName evidence="1">Unannotated protein</fullName>
    </submittedName>
</protein>
<dbReference type="Pfam" id="PF08922">
    <property type="entry name" value="DUF1905"/>
    <property type="match status" value="1"/>
</dbReference>
<dbReference type="Gene3D" id="2.40.30.100">
    <property type="entry name" value="AF2212/PG0164-like"/>
    <property type="match status" value="1"/>
</dbReference>
<sequence>MELEFDGEVWSWRGPAPYHFVTVPEDDADAIKAVSGAITYGWGMVPATIRIGETRWTTSLWPKDGAYVVPLKDAIRKAEEIELGHVVQVAVSIDV</sequence>
<dbReference type="InterPro" id="IPR015018">
    <property type="entry name" value="DUF1905"/>
</dbReference>
<gene>
    <name evidence="1" type="ORF">UFOPK2579_01388</name>
</gene>
<reference evidence="1" key="1">
    <citation type="submission" date="2020-05" db="EMBL/GenBank/DDBJ databases">
        <authorList>
            <person name="Chiriac C."/>
            <person name="Salcher M."/>
            <person name="Ghai R."/>
            <person name="Kavagutti S V."/>
        </authorList>
    </citation>
    <scope>NUCLEOTIDE SEQUENCE</scope>
</reference>